<dbReference type="RefSeq" id="WP_180281246.1">
    <property type="nucleotide sequence ID" value="NZ_JABFDB010000002.1"/>
</dbReference>
<evidence type="ECO:0000256" key="2">
    <source>
        <dbReference type="ARBA" id="ARBA00022723"/>
    </source>
</evidence>
<dbReference type="Proteomes" id="UP000584642">
    <property type="component" value="Unassembled WGS sequence"/>
</dbReference>
<evidence type="ECO:0000256" key="4">
    <source>
        <dbReference type="ARBA" id="ARBA00022833"/>
    </source>
</evidence>
<comment type="caution">
    <text evidence="6">The sequence shown here is derived from an EMBL/GenBank/DDBJ whole genome shotgun (WGS) entry which is preliminary data.</text>
</comment>
<gene>
    <name evidence="6" type="ORF">HND93_07275</name>
</gene>
<keyword evidence="7" id="KW-1185">Reference proteome</keyword>
<keyword evidence="4" id="KW-0862">Zinc</keyword>
<dbReference type="EMBL" id="JABFDB010000002">
    <property type="protein sequence ID" value="NYZ19507.1"/>
    <property type="molecule type" value="Genomic_DNA"/>
</dbReference>
<name>A0ABX2T8D3_9PROT</name>
<evidence type="ECO:0000256" key="1">
    <source>
        <dbReference type="ARBA" id="ARBA00001947"/>
    </source>
</evidence>
<dbReference type="PANTHER" id="PTHR35005">
    <property type="entry name" value="3-DEHYDRO-SCYLLO-INOSOSE HYDROLASE"/>
    <property type="match status" value="1"/>
</dbReference>
<evidence type="ECO:0000313" key="7">
    <source>
        <dbReference type="Proteomes" id="UP000584642"/>
    </source>
</evidence>
<dbReference type="InterPro" id="IPR003785">
    <property type="entry name" value="Creatininase/forma_Hydrolase"/>
</dbReference>
<reference evidence="6 7" key="1">
    <citation type="submission" date="2020-05" db="EMBL/GenBank/DDBJ databases">
        <title>Azospirillum oleiclasticum sp. nov, a nitrogen-fixing and heavy crude oil-emulsifying bacterium isolated from the crude oil of Yumen Oilfield.</title>
        <authorList>
            <person name="Wu D."/>
            <person name="Cai M."/>
            <person name="Zhang X."/>
        </authorList>
    </citation>
    <scope>NUCLEOTIDE SEQUENCE [LARGE SCALE GENOMIC DNA]</scope>
    <source>
        <strain evidence="6 7">ROY-1-1-2</strain>
    </source>
</reference>
<evidence type="ECO:0000313" key="6">
    <source>
        <dbReference type="EMBL" id="NYZ19507.1"/>
    </source>
</evidence>
<accession>A0ABX2T8D3</accession>
<dbReference type="SUPFAM" id="SSF102215">
    <property type="entry name" value="Creatininase"/>
    <property type="match status" value="1"/>
</dbReference>
<dbReference type="Pfam" id="PF02633">
    <property type="entry name" value="Creatininase"/>
    <property type="match status" value="1"/>
</dbReference>
<proteinExistence type="inferred from homology"/>
<sequence>MLRFWQEMTAADFRTLPADAVAILPVAATEQHGPHLPTGTDHLILDGILKAAARTAPNAEAVALPVQPVGWSPEHGRFPGTLSLDAELLVRAWTELGVWVKRSGFTRLLILNSHGGNPPAIDITAMRLRADHGLLVVKSHWETLAEPGRTAPPGAPALDWHGGWIETSVMLHLHPALVRMEHAADSPVTHPHDLPPDGPAHWAWMTGDLNPAGVLGNPSLASAERGETLVGHAVSGLADLLLRMQKTAWPPAPA</sequence>
<comment type="similarity">
    <text evidence="5">Belongs to the creatininase superfamily.</text>
</comment>
<evidence type="ECO:0000256" key="3">
    <source>
        <dbReference type="ARBA" id="ARBA00022801"/>
    </source>
</evidence>
<keyword evidence="3" id="KW-0378">Hydrolase</keyword>
<organism evidence="6 7">
    <name type="scientific">Azospirillum oleiclasticum</name>
    <dbReference type="NCBI Taxonomy" id="2735135"/>
    <lineage>
        <taxon>Bacteria</taxon>
        <taxon>Pseudomonadati</taxon>
        <taxon>Pseudomonadota</taxon>
        <taxon>Alphaproteobacteria</taxon>
        <taxon>Rhodospirillales</taxon>
        <taxon>Azospirillaceae</taxon>
        <taxon>Azospirillum</taxon>
    </lineage>
</organism>
<dbReference type="PANTHER" id="PTHR35005:SF1">
    <property type="entry name" value="2-AMINO-5-FORMYLAMINO-6-RIBOSYLAMINOPYRIMIDIN-4(3H)-ONE 5'-MONOPHOSPHATE DEFORMYLASE"/>
    <property type="match status" value="1"/>
</dbReference>
<evidence type="ECO:0000256" key="5">
    <source>
        <dbReference type="ARBA" id="ARBA00024029"/>
    </source>
</evidence>
<protein>
    <submittedName>
        <fullName evidence="6">Creatininase family protein</fullName>
    </submittedName>
</protein>
<dbReference type="InterPro" id="IPR024087">
    <property type="entry name" value="Creatininase-like_sf"/>
</dbReference>
<dbReference type="Gene3D" id="3.40.50.10310">
    <property type="entry name" value="Creatininase"/>
    <property type="match status" value="1"/>
</dbReference>
<comment type="cofactor">
    <cofactor evidence="1">
        <name>Zn(2+)</name>
        <dbReference type="ChEBI" id="CHEBI:29105"/>
    </cofactor>
</comment>
<keyword evidence="2" id="KW-0479">Metal-binding</keyword>